<evidence type="ECO:0000256" key="1">
    <source>
        <dbReference type="ARBA" id="ARBA00009437"/>
    </source>
</evidence>
<dbReference type="Gene3D" id="1.10.10.10">
    <property type="entry name" value="Winged helix-like DNA-binding domain superfamily/Winged helix DNA-binding domain"/>
    <property type="match status" value="1"/>
</dbReference>
<reference evidence="6 7" key="1">
    <citation type="submission" date="2019-06" db="EMBL/GenBank/DDBJ databases">
        <title>Sorghum-associated microbial communities from plants grown in Nebraska, USA.</title>
        <authorList>
            <person name="Schachtman D."/>
        </authorList>
    </citation>
    <scope>NUCLEOTIDE SEQUENCE [LARGE SCALE GENOMIC DNA]</scope>
    <source>
        <strain evidence="6 7">1225</strain>
    </source>
</reference>
<dbReference type="PANTHER" id="PTHR30346">
    <property type="entry name" value="TRANSCRIPTIONAL DUAL REGULATOR HCAR-RELATED"/>
    <property type="match status" value="1"/>
</dbReference>
<dbReference type="Proteomes" id="UP000320653">
    <property type="component" value="Unassembled WGS sequence"/>
</dbReference>
<dbReference type="OrthoDB" id="9811588at2"/>
<dbReference type="SUPFAM" id="SSF53850">
    <property type="entry name" value="Periplasmic binding protein-like II"/>
    <property type="match status" value="1"/>
</dbReference>
<keyword evidence="3 6" id="KW-0238">DNA-binding</keyword>
<dbReference type="SUPFAM" id="SSF46785">
    <property type="entry name" value="Winged helix' DNA-binding domain"/>
    <property type="match status" value="1"/>
</dbReference>
<sequence length="299" mass="31681">MIELRHYRYIVAVERAGGFSRAALALGISTPTLSVQVKYVEDLLGAPIFERTSQKLSVTTSGREFIKAARDVLAAAAAAEEIGRYAARGEAGKVFVGYVGSAAYGGTLQRIVSAFRQRFPRAVVIAAEYQIEELPVMVESRSIDFALVRAPLAPGAAELRKIGLTDDSHVVALSSDHPLAATPDLPIEAGELADSRFVVPEQFTYGTNELARRGGFVVNVQSVQRTLIGVLTQVSLGGCAAIVPGAVSSSVLMPGVVFRELAGDPILSGIVGLYRRDEASPLVRNFLDVVGALERAVGG</sequence>
<comment type="similarity">
    <text evidence="1">Belongs to the LysR transcriptional regulatory family.</text>
</comment>
<dbReference type="RefSeq" id="WP_145634108.1">
    <property type="nucleotide sequence ID" value="NZ_VIWP01000002.1"/>
</dbReference>
<dbReference type="PANTHER" id="PTHR30346:SF28">
    <property type="entry name" value="HTH-TYPE TRANSCRIPTIONAL REGULATOR CYNR"/>
    <property type="match status" value="1"/>
</dbReference>
<evidence type="ECO:0000313" key="7">
    <source>
        <dbReference type="Proteomes" id="UP000320653"/>
    </source>
</evidence>
<evidence type="ECO:0000256" key="4">
    <source>
        <dbReference type="ARBA" id="ARBA00023163"/>
    </source>
</evidence>
<proteinExistence type="inferred from homology"/>
<dbReference type="PROSITE" id="PS50931">
    <property type="entry name" value="HTH_LYSR"/>
    <property type="match status" value="1"/>
</dbReference>
<dbReference type="Pfam" id="PF03466">
    <property type="entry name" value="LysR_substrate"/>
    <property type="match status" value="1"/>
</dbReference>
<dbReference type="AlphaFoldDB" id="A0A561R1K7"/>
<dbReference type="GO" id="GO:0032993">
    <property type="term" value="C:protein-DNA complex"/>
    <property type="evidence" value="ECO:0007669"/>
    <property type="project" value="TreeGrafter"/>
</dbReference>
<dbReference type="Gene3D" id="3.40.190.10">
    <property type="entry name" value="Periplasmic binding protein-like II"/>
    <property type="match status" value="2"/>
</dbReference>
<evidence type="ECO:0000256" key="2">
    <source>
        <dbReference type="ARBA" id="ARBA00023015"/>
    </source>
</evidence>
<keyword evidence="2" id="KW-0805">Transcription regulation</keyword>
<name>A0A561R1K7_9HYPH</name>
<gene>
    <name evidence="6" type="ORF">FHW37_102125</name>
</gene>
<dbReference type="InterPro" id="IPR000847">
    <property type="entry name" value="LysR_HTH_N"/>
</dbReference>
<protein>
    <submittedName>
        <fullName evidence="6">DNA-binding transcriptional LysR family regulator</fullName>
    </submittedName>
</protein>
<comment type="caution">
    <text evidence="6">The sequence shown here is derived from an EMBL/GenBank/DDBJ whole genome shotgun (WGS) entry which is preliminary data.</text>
</comment>
<dbReference type="InterPro" id="IPR036388">
    <property type="entry name" value="WH-like_DNA-bd_sf"/>
</dbReference>
<keyword evidence="4" id="KW-0804">Transcription</keyword>
<dbReference type="GO" id="GO:0003677">
    <property type="term" value="F:DNA binding"/>
    <property type="evidence" value="ECO:0007669"/>
    <property type="project" value="UniProtKB-KW"/>
</dbReference>
<accession>A0A561R1K7</accession>
<dbReference type="InterPro" id="IPR036390">
    <property type="entry name" value="WH_DNA-bd_sf"/>
</dbReference>
<dbReference type="CDD" id="cd08414">
    <property type="entry name" value="PBP2_LTTR_aromatics_like"/>
    <property type="match status" value="1"/>
</dbReference>
<evidence type="ECO:0000256" key="3">
    <source>
        <dbReference type="ARBA" id="ARBA00023125"/>
    </source>
</evidence>
<dbReference type="InterPro" id="IPR005119">
    <property type="entry name" value="LysR_subst-bd"/>
</dbReference>
<dbReference type="Pfam" id="PF00126">
    <property type="entry name" value="HTH_1"/>
    <property type="match status" value="1"/>
</dbReference>
<dbReference type="EMBL" id="VIWP01000002">
    <property type="protein sequence ID" value="TWF56495.1"/>
    <property type="molecule type" value="Genomic_DNA"/>
</dbReference>
<feature type="domain" description="HTH lysR-type" evidence="5">
    <location>
        <begin position="2"/>
        <end position="59"/>
    </location>
</feature>
<dbReference type="GO" id="GO:0003700">
    <property type="term" value="F:DNA-binding transcription factor activity"/>
    <property type="evidence" value="ECO:0007669"/>
    <property type="project" value="InterPro"/>
</dbReference>
<evidence type="ECO:0000313" key="6">
    <source>
        <dbReference type="EMBL" id="TWF56495.1"/>
    </source>
</evidence>
<evidence type="ECO:0000259" key="5">
    <source>
        <dbReference type="PROSITE" id="PS50931"/>
    </source>
</evidence>
<organism evidence="6 7">
    <name type="scientific">Neorhizobium alkalisoli</name>
    <dbReference type="NCBI Taxonomy" id="528178"/>
    <lineage>
        <taxon>Bacteria</taxon>
        <taxon>Pseudomonadati</taxon>
        <taxon>Pseudomonadota</taxon>
        <taxon>Alphaproteobacteria</taxon>
        <taxon>Hyphomicrobiales</taxon>
        <taxon>Rhizobiaceae</taxon>
        <taxon>Rhizobium/Agrobacterium group</taxon>
        <taxon>Neorhizobium</taxon>
    </lineage>
</organism>
<keyword evidence="7" id="KW-1185">Reference proteome</keyword>